<proteinExistence type="predicted"/>
<dbReference type="InterPro" id="IPR011051">
    <property type="entry name" value="RmlC_Cupin_sf"/>
</dbReference>
<dbReference type="SUPFAM" id="SSF51182">
    <property type="entry name" value="RmlC-like cupins"/>
    <property type="match status" value="1"/>
</dbReference>
<reference evidence="1 2" key="1">
    <citation type="submission" date="2021-03" db="EMBL/GenBank/DDBJ databases">
        <title>Whole genome sequence of Jiella sp. MQZ13P-4.</title>
        <authorList>
            <person name="Tuo L."/>
        </authorList>
    </citation>
    <scope>NUCLEOTIDE SEQUENCE [LARGE SCALE GENOMIC DNA]</scope>
    <source>
        <strain evidence="1 2">MQZ13P-4</strain>
    </source>
</reference>
<evidence type="ECO:0000313" key="2">
    <source>
        <dbReference type="Proteomes" id="UP000664288"/>
    </source>
</evidence>
<evidence type="ECO:0000313" key="1">
    <source>
        <dbReference type="EMBL" id="MBO0904623.1"/>
    </source>
</evidence>
<sequence length="125" mass="12722">MKVSLASLLSKLPGPASTAFPGGRFAAEAFAHGTMTLEVHAPRGEDAQDPYHQDRLFVVASGRAATLSGDGTGAVGAGDALLVEAGEAFRFAEMSDDFAAWVVSWGPEGGEAEAPSPSVFAAIDA</sequence>
<dbReference type="Proteomes" id="UP000664288">
    <property type="component" value="Unassembled WGS sequence"/>
</dbReference>
<name>A0ABS3J4L5_9HYPH</name>
<gene>
    <name evidence="1" type="ORF">J1C47_13320</name>
</gene>
<dbReference type="InterPro" id="IPR014710">
    <property type="entry name" value="RmlC-like_jellyroll"/>
</dbReference>
<accession>A0ABS3J4L5</accession>
<comment type="caution">
    <text evidence="1">The sequence shown here is derived from an EMBL/GenBank/DDBJ whole genome shotgun (WGS) entry which is preliminary data.</text>
</comment>
<evidence type="ECO:0008006" key="3">
    <source>
        <dbReference type="Google" id="ProtNLM"/>
    </source>
</evidence>
<protein>
    <recommendedName>
        <fullName evidence="3">Cupin domain-containing protein</fullName>
    </recommendedName>
</protein>
<dbReference type="RefSeq" id="WP_207351264.1">
    <property type="nucleotide sequence ID" value="NZ_JAFMPY010000013.1"/>
</dbReference>
<organism evidence="1 2">
    <name type="scientific">Jiella sonneratiae</name>
    <dbReference type="NCBI Taxonomy" id="2816856"/>
    <lineage>
        <taxon>Bacteria</taxon>
        <taxon>Pseudomonadati</taxon>
        <taxon>Pseudomonadota</taxon>
        <taxon>Alphaproteobacteria</taxon>
        <taxon>Hyphomicrobiales</taxon>
        <taxon>Aurantimonadaceae</taxon>
        <taxon>Jiella</taxon>
    </lineage>
</organism>
<keyword evidence="2" id="KW-1185">Reference proteome</keyword>
<dbReference type="EMBL" id="JAFMPY010000013">
    <property type="protein sequence ID" value="MBO0904623.1"/>
    <property type="molecule type" value="Genomic_DNA"/>
</dbReference>
<dbReference type="Gene3D" id="2.60.120.10">
    <property type="entry name" value="Jelly Rolls"/>
    <property type="match status" value="1"/>
</dbReference>